<evidence type="ECO:0000313" key="1">
    <source>
        <dbReference type="EMBL" id="EGO62340.1"/>
    </source>
</evidence>
<proteinExistence type="predicted"/>
<comment type="caution">
    <text evidence="1">The sequence shown here is derived from an EMBL/GenBank/DDBJ whole genome shotgun (WGS) entry which is preliminary data.</text>
</comment>
<protein>
    <submittedName>
        <fullName evidence="1">Uncharacterized protein</fullName>
    </submittedName>
</protein>
<dbReference type="EMBL" id="AFGF01000232">
    <property type="protein sequence ID" value="EGO62340.1"/>
    <property type="molecule type" value="Genomic_DNA"/>
</dbReference>
<reference evidence="1 2" key="1">
    <citation type="journal article" date="2011" name="EMBO J.">
        <title>Structural diversity of bacterial flagellar motors.</title>
        <authorList>
            <person name="Chen S."/>
            <person name="Beeby M."/>
            <person name="Murphy G.E."/>
            <person name="Leadbetter J.R."/>
            <person name="Hendrixson D.R."/>
            <person name="Briegel A."/>
            <person name="Li Z."/>
            <person name="Shi J."/>
            <person name="Tocheva E.I."/>
            <person name="Muller A."/>
            <person name="Dobro M.J."/>
            <person name="Jensen G.J."/>
        </authorList>
    </citation>
    <scope>NUCLEOTIDE SEQUENCE [LARGE SCALE GENOMIC DNA]</scope>
    <source>
        <strain evidence="1 2">DSM 6540</strain>
    </source>
</reference>
<sequence length="92" mass="10603">MDQFERHTEKTDGRIIFQDTPTKKLLDQLKAMLLQEPGGPVDALLGFTNTMLKEERDVKINSFALRNDRLEIARDLRIEIIEDAMRAFIAGE</sequence>
<dbReference type="RefSeq" id="WP_004098826.1">
    <property type="nucleotide sequence ID" value="NZ_AFGF01000232.1"/>
</dbReference>
<dbReference type="AlphaFoldDB" id="F7NNN8"/>
<evidence type="ECO:0000313" key="2">
    <source>
        <dbReference type="Proteomes" id="UP000003240"/>
    </source>
</evidence>
<organism evidence="1 2">
    <name type="scientific">Acetonema longum DSM 6540</name>
    <dbReference type="NCBI Taxonomy" id="1009370"/>
    <lineage>
        <taxon>Bacteria</taxon>
        <taxon>Bacillati</taxon>
        <taxon>Bacillota</taxon>
        <taxon>Negativicutes</taxon>
        <taxon>Acetonemataceae</taxon>
        <taxon>Acetonema</taxon>
    </lineage>
</organism>
<keyword evidence="2" id="KW-1185">Reference proteome</keyword>
<gene>
    <name evidence="1" type="ORF">ALO_18647</name>
</gene>
<accession>F7NNN8</accession>
<name>F7NNN8_9FIRM</name>
<dbReference type="Proteomes" id="UP000003240">
    <property type="component" value="Unassembled WGS sequence"/>
</dbReference>